<organism evidence="6 7">
    <name type="scientific">Croceicoccus pelagius</name>
    <dbReference type="NCBI Taxonomy" id="1703341"/>
    <lineage>
        <taxon>Bacteria</taxon>
        <taxon>Pseudomonadati</taxon>
        <taxon>Pseudomonadota</taxon>
        <taxon>Alphaproteobacteria</taxon>
        <taxon>Sphingomonadales</taxon>
        <taxon>Erythrobacteraceae</taxon>
        <taxon>Croceicoccus</taxon>
    </lineage>
</organism>
<feature type="transmembrane region" description="Helical" evidence="5">
    <location>
        <begin position="123"/>
        <end position="143"/>
    </location>
</feature>
<proteinExistence type="predicted"/>
<dbReference type="OrthoDB" id="5516290at2"/>
<keyword evidence="3 5" id="KW-1133">Transmembrane helix</keyword>
<protein>
    <submittedName>
        <fullName evidence="6">Membrane protein</fullName>
    </submittedName>
</protein>
<dbReference type="Gene3D" id="1.20.120.550">
    <property type="entry name" value="Membrane associated eicosanoid/glutathione metabolism-like domain"/>
    <property type="match status" value="1"/>
</dbReference>
<evidence type="ECO:0000256" key="1">
    <source>
        <dbReference type="ARBA" id="ARBA00004370"/>
    </source>
</evidence>
<dbReference type="RefSeq" id="WP_066761219.1">
    <property type="nucleotide sequence ID" value="NZ_BMIO01000005.1"/>
</dbReference>
<reference evidence="6 7" key="1">
    <citation type="journal article" date="2014" name="Int. J. Syst. Evol. Microbiol.">
        <title>Complete genome sequence of Corynebacterium casei LMG S-19264T (=DSM 44701T), isolated from a smear-ripened cheese.</title>
        <authorList>
            <consortium name="US DOE Joint Genome Institute (JGI-PGF)"/>
            <person name="Walter F."/>
            <person name="Albersmeier A."/>
            <person name="Kalinowski J."/>
            <person name="Ruckert C."/>
        </authorList>
    </citation>
    <scope>NUCLEOTIDE SEQUENCE [LARGE SCALE GENOMIC DNA]</scope>
    <source>
        <strain evidence="6 7">CGMCC 1.15358</strain>
    </source>
</reference>
<dbReference type="SUPFAM" id="SSF161084">
    <property type="entry name" value="MAPEG domain-like"/>
    <property type="match status" value="1"/>
</dbReference>
<evidence type="ECO:0000256" key="5">
    <source>
        <dbReference type="SAM" id="Phobius"/>
    </source>
</evidence>
<evidence type="ECO:0000256" key="4">
    <source>
        <dbReference type="ARBA" id="ARBA00023136"/>
    </source>
</evidence>
<feature type="transmembrane region" description="Helical" evidence="5">
    <location>
        <begin position="76"/>
        <end position="103"/>
    </location>
</feature>
<evidence type="ECO:0000313" key="6">
    <source>
        <dbReference type="EMBL" id="GGD43830.1"/>
    </source>
</evidence>
<dbReference type="InterPro" id="IPR001129">
    <property type="entry name" value="Membr-assoc_MAPEG"/>
</dbReference>
<name>A0A917DJ24_9SPHN</name>
<evidence type="ECO:0000256" key="3">
    <source>
        <dbReference type="ARBA" id="ARBA00022989"/>
    </source>
</evidence>
<keyword evidence="7" id="KW-1185">Reference proteome</keyword>
<accession>A0A917DJ24</accession>
<evidence type="ECO:0000256" key="2">
    <source>
        <dbReference type="ARBA" id="ARBA00022692"/>
    </source>
</evidence>
<keyword evidence="4 5" id="KW-0472">Membrane</keyword>
<gene>
    <name evidence="6" type="ORF">GCM10010989_17480</name>
</gene>
<dbReference type="EMBL" id="BMIO01000005">
    <property type="protein sequence ID" value="GGD43830.1"/>
    <property type="molecule type" value="Genomic_DNA"/>
</dbReference>
<dbReference type="Pfam" id="PF01124">
    <property type="entry name" value="MAPEG"/>
    <property type="match status" value="1"/>
</dbReference>
<dbReference type="AlphaFoldDB" id="A0A917DJ24"/>
<dbReference type="GO" id="GO:0016020">
    <property type="term" value="C:membrane"/>
    <property type="evidence" value="ECO:0007669"/>
    <property type="project" value="UniProtKB-SubCell"/>
</dbReference>
<sequence length="144" mass="16151">MPDKAILIPAALLVCWTMVMAMWMLVHRAGTFSAMKTSLDKLPVGARGPDLWTRLPEGRNDWPAHNYMHLMEQPTIYYPAVVILAIGGPTGYDVVLAWAYLVLRVIHSIYQAKVNLVKMRATLFILSTLVMMILSVRALLSVLN</sequence>
<dbReference type="Proteomes" id="UP000598997">
    <property type="component" value="Unassembled WGS sequence"/>
</dbReference>
<comment type="caution">
    <text evidence="6">The sequence shown here is derived from an EMBL/GenBank/DDBJ whole genome shotgun (WGS) entry which is preliminary data.</text>
</comment>
<comment type="subcellular location">
    <subcellularLocation>
        <location evidence="1">Membrane</location>
    </subcellularLocation>
</comment>
<dbReference type="InterPro" id="IPR023352">
    <property type="entry name" value="MAPEG-like_dom_sf"/>
</dbReference>
<evidence type="ECO:0000313" key="7">
    <source>
        <dbReference type="Proteomes" id="UP000598997"/>
    </source>
</evidence>
<keyword evidence="2 5" id="KW-0812">Transmembrane</keyword>